<dbReference type="AlphaFoldDB" id="A0A2A5RPK7"/>
<organism evidence="1 2">
    <name type="scientific">Lactococcus fujiensis JCM 16395</name>
    <dbReference type="NCBI Taxonomy" id="1291764"/>
    <lineage>
        <taxon>Bacteria</taxon>
        <taxon>Bacillati</taxon>
        <taxon>Bacillota</taxon>
        <taxon>Bacilli</taxon>
        <taxon>Lactobacillales</taxon>
        <taxon>Streptococcaceae</taxon>
        <taxon>Lactococcus</taxon>
    </lineage>
</organism>
<evidence type="ECO:0008006" key="3">
    <source>
        <dbReference type="Google" id="ProtNLM"/>
    </source>
</evidence>
<dbReference type="Pfam" id="PF01809">
    <property type="entry name" value="YidD"/>
    <property type="match status" value="1"/>
</dbReference>
<dbReference type="EMBL" id="JXJU01000001">
    <property type="protein sequence ID" value="PCS01364.1"/>
    <property type="molecule type" value="Genomic_DNA"/>
</dbReference>
<comment type="caution">
    <text evidence="1">The sequence shown here is derived from an EMBL/GenBank/DDBJ whole genome shotgun (WGS) entry which is preliminary data.</text>
</comment>
<gene>
    <name evidence="1" type="ORF">RT41_GL000128</name>
</gene>
<keyword evidence="2" id="KW-1185">Reference proteome</keyword>
<evidence type="ECO:0000313" key="1">
    <source>
        <dbReference type="EMBL" id="PCS01364.1"/>
    </source>
</evidence>
<dbReference type="STRING" id="1291764.GCA_001311235_00426"/>
<name>A0A2A5RPK7_9LACT</name>
<dbReference type="SMART" id="SM01234">
    <property type="entry name" value="Haemolytic"/>
    <property type="match status" value="1"/>
</dbReference>
<reference evidence="1 2" key="1">
    <citation type="submission" date="2014-12" db="EMBL/GenBank/DDBJ databases">
        <title>Draft genome sequences of 10 type strains of Lactococcus.</title>
        <authorList>
            <person name="Sun Z."/>
            <person name="Zhong Z."/>
            <person name="Liu W."/>
            <person name="Zhang W."/>
            <person name="Zhang H."/>
        </authorList>
    </citation>
    <scope>NUCLEOTIDE SEQUENCE [LARGE SCALE GENOMIC DNA]</scope>
    <source>
        <strain evidence="1 2">JCM 16395</strain>
    </source>
</reference>
<dbReference type="InterPro" id="IPR002696">
    <property type="entry name" value="Membr_insert_effic_factor_YidD"/>
</dbReference>
<protein>
    <recommendedName>
        <fullName evidence="3">Protein YidD</fullName>
    </recommendedName>
</protein>
<evidence type="ECO:0000313" key="2">
    <source>
        <dbReference type="Proteomes" id="UP000218181"/>
    </source>
</evidence>
<sequence length="61" mass="7055">MVQAIDKHGATKGILMGMSRILRCQPFCTPGYDLVPDHFSLKRNWEEPAKSEQEKIHLHQH</sequence>
<accession>A0A2A5RPK7</accession>
<proteinExistence type="predicted"/>
<dbReference type="Proteomes" id="UP000218181">
    <property type="component" value="Unassembled WGS sequence"/>
</dbReference>